<feature type="region of interest" description="Disordered" evidence="1">
    <location>
        <begin position="742"/>
        <end position="791"/>
    </location>
</feature>
<dbReference type="GeneID" id="43593137"/>
<feature type="region of interest" description="Disordered" evidence="1">
    <location>
        <begin position="498"/>
        <end position="522"/>
    </location>
</feature>
<reference evidence="2 3" key="1">
    <citation type="journal article" date="2018" name="IMA Fungus">
        <title>IMA Genome-F 9: Draft genome sequence of Annulohypoxylon stygium, Aspergillus mulundensis, Berkeleyomyces basicola (syn. Thielaviopsis basicola), Ceratocystis smalleyi, two Cercospora beticola strains, Coleophoma cylindrospora, Fusarium fracticaudum, Phialophora cf. hyalina, and Morchella septimelata.</title>
        <authorList>
            <person name="Wingfield B.D."/>
            <person name="Bills G.F."/>
            <person name="Dong Y."/>
            <person name="Huang W."/>
            <person name="Nel W.J."/>
            <person name="Swalarsk-Parry B.S."/>
            <person name="Vaghefi N."/>
            <person name="Wilken P.M."/>
            <person name="An Z."/>
            <person name="de Beer Z.W."/>
            <person name="De Vos L."/>
            <person name="Chen L."/>
            <person name="Duong T.A."/>
            <person name="Gao Y."/>
            <person name="Hammerbacher A."/>
            <person name="Kikkert J.R."/>
            <person name="Li Y."/>
            <person name="Li H."/>
            <person name="Li K."/>
            <person name="Li Q."/>
            <person name="Liu X."/>
            <person name="Ma X."/>
            <person name="Naidoo K."/>
            <person name="Pethybridge S.J."/>
            <person name="Sun J."/>
            <person name="Steenkamp E.T."/>
            <person name="van der Nest M.A."/>
            <person name="van Wyk S."/>
            <person name="Wingfield M.J."/>
            <person name="Xiong C."/>
            <person name="Yue Q."/>
            <person name="Zhang X."/>
        </authorList>
    </citation>
    <scope>NUCLEOTIDE SEQUENCE [LARGE SCALE GENOMIC DNA]</scope>
    <source>
        <strain evidence="2 3">BP 5553</strain>
    </source>
</reference>
<evidence type="ECO:0000313" key="3">
    <source>
        <dbReference type="Proteomes" id="UP000254866"/>
    </source>
</evidence>
<feature type="compositionally biased region" description="Polar residues" evidence="1">
    <location>
        <begin position="403"/>
        <end position="417"/>
    </location>
</feature>
<gene>
    <name evidence="2" type="ORF">BP5553_00288</name>
</gene>
<feature type="compositionally biased region" description="Polar residues" evidence="1">
    <location>
        <begin position="502"/>
        <end position="512"/>
    </location>
</feature>
<feature type="compositionally biased region" description="Acidic residues" evidence="1">
    <location>
        <begin position="11"/>
        <end position="21"/>
    </location>
</feature>
<feature type="compositionally biased region" description="Polar residues" evidence="1">
    <location>
        <begin position="248"/>
        <end position="257"/>
    </location>
</feature>
<evidence type="ECO:0000313" key="2">
    <source>
        <dbReference type="EMBL" id="RDL40309.1"/>
    </source>
</evidence>
<dbReference type="GO" id="GO:0005634">
    <property type="term" value="C:nucleus"/>
    <property type="evidence" value="ECO:0007669"/>
    <property type="project" value="InterPro"/>
</dbReference>
<dbReference type="Pfam" id="PF09462">
    <property type="entry name" value="Mus7"/>
    <property type="match status" value="1"/>
</dbReference>
<feature type="region of interest" description="Disordered" evidence="1">
    <location>
        <begin position="156"/>
        <end position="197"/>
    </location>
</feature>
<feature type="region of interest" description="Disordered" evidence="1">
    <location>
        <begin position="1"/>
        <end position="90"/>
    </location>
</feature>
<dbReference type="STRING" id="2656787.A0A370TXR2"/>
<dbReference type="OrthoDB" id="2386201at2759"/>
<evidence type="ECO:0000256" key="1">
    <source>
        <dbReference type="SAM" id="MobiDB-lite"/>
    </source>
</evidence>
<feature type="compositionally biased region" description="Polar residues" evidence="1">
    <location>
        <begin position="288"/>
        <end position="301"/>
    </location>
</feature>
<accession>A0A370TXR2</accession>
<name>A0A370TXR2_9HELO</name>
<sequence length="2222" mass="249685">MANWKHIGEVPDSEDDEDLDFDSQTVARDDETKRRQQELCDSSQALHDVDDEQGARGGYKHNNEPRETTPVEETDIAMDKAPTPTTTIQEPQTYIAANSIHSRSPSISPRIFKIPRGLLEHDAQFHRDSASEALVPNMLSDDSPEEDDISRSYVRITSSNESPLSSPPSSQVLEHAMGNRSASEVPSHSSSARESALQQSILAGGNLGDFARRSMRQRNPIQLHPYMVEQEKYRRTLKSRGMTPMRLASTQDESQPESGDPASLDADSNDAEPDTGESQSMDVDWSLDASSPPQGSLTATNHGDVLNELPTLTGDDEFPDIHELLEMPKISHRDVGSKRARKSYSSKHKQLQLSKIRDQSSRSNYHNQTSTSIFDVLASPPATSSPFMPPSRDSRSSMPHAVSVSSKDATTPTGPEQDQSEFHIPADLPTPVTSALKPLIDASVLVHSDTDSDDPFATDADSSPSASSDESVRIWKVGKKIRGVLPASHLRIDQPNYRPRLSSYTRSGSTEVSPGRPPIRRGVAMPKPPVIGENPPMSTSGEIAFLSSDSDDGENEIYPGGFAAEANSGTELDELFDPQRQGFAEEDDTVDAMLPPSKRQRRTLDSRPKKRRRLGTGSNKYSRSHPRQPRITEHPRQPKQAYKPSRRAQTQHRGILPKSRSGPSKPWRDIAPRLSIMDAINLDGHKPEQLPQFIRIAARTSRSWSGQGKQSPSEKYIKLANRKDTFEAQSVLNDWRRGKIQPNAPETYRAGSADMSRPPLHRITNNRQRREPLLTKDSKLPSRTQSSQAGMPRTLLISRTRQRSINALLSANKPTPQQRIPSAVEIGGENPPNMRPEKPRHSSLRTMPAQLEAPELECPHVNPASTFGTTKKSLDALYRTSRKRRGPQANPQLGRFLSSYSTVQPTGQPHASSNDPMINSLTTTKQPLAKIFRRKKTLPKHVDVGAAIYRQPSEPLVLELLSPHLHNAVNEDNKLQGLGKYGTKYPIHFDIFPLHSGTYFHDTTFIGSGLLAEVLNGTSLQHDATRPRMQLTLHSKDFQWDSWNEIVSSEIGFCFDWVADQLLLQPSLDLSSPTTDPITVITFIINYVQHHLSFSVPRDREDFLGRMSDIFRDFLVRLSRENYISQQQGTDWAGVLARCTALIFQLLQIARTIPEQASLSYELEDSMKAVACMAASLLVSHGLDVVRTLYDDLQYLSFRESGIKNDQYTAQSWVILMKVLDAAQIPRGSFWDVANRVLIDVDLPHISDARAFEKLWYSMFSLLPLCEIDEFGIVQPGRRQKVAFDNWSYPQQILKRIFELYSLNPRQSLGFNDYCRAILGRCHYLMAEWGWWKCTGLIGTVFDIFASHKLAHLRNEEVYSSPRFLVELDQEPSLIVEPEDRCFHIFLKIVGSAIKHMCRNQNTKAIRNLVARLLPNHDRQYPKEETIHHRELASLRNHHDLLCTLYWAAPAEQRPSPSLIQDLVLADRSHNEACLINLKSWENLTRFIVATSTNVAIYRPFTVWQNAFSVALSQQYLDTEQEVRRQAEVLAIVAKEPISEVRLQNTIASNKRSSMEMLRAIVKAMDHTVMAAKSGQMAIQALNPQLLSRVCFPDLSDDPNFQSGILRDCIRIICHYTEQIDRLEPIPPPPDQATCSTDAESQGSLDMNLGLDRVEMIYRLQPEVLPLLRNIISKSLQDRSRLPHTVLADLVSCWACVTVKLTEGAMNLKEFLISGPNAVFQHRQSSKRANAYWPLFLNLLVEHKTLDDFKISRFDIGVEWLKALSMPQLEGPTVADTVNTLTAKLQSKGFCLSISPRQLGSGVGSSPISLGTSVVSNHILFKNAVDVMRASLANQANMSMVFKDVSQREALNVFATMLKDVMDSIKHHLESMIPGSEQHREYVEFIQPIASVIRSYGSDILPLSDFFVHSSTYYWPEDTDPNLYAAGIVSYSLRLIKQPGRTSPELFHYLYNGWRKDLAQSSVEQHIKYLKKGMSRWEFTVFLLSDFIPAALHVGFESTAGWALCATYLPALSRRVGILLQKRNTKADLTFQCVINILKIILNGIQILYLRTGNNDTVGSTSHQRIIGVVSQFWLSLALPINQYADPYPDKNSSIRFVGTALTKFICYASRIRNTDSGSDDLRIGQFEVNMGENFERFVSVLTQDIHGHWEVNSDGSELIISGARAREKSKTRVDLNSMLGEPQPLWQMLNVALPYLESFVDEPLPVAMEKSPDPIIPNIYF</sequence>
<feature type="compositionally biased region" description="Basic and acidic residues" evidence="1">
    <location>
        <begin position="768"/>
        <end position="780"/>
    </location>
</feature>
<dbReference type="GO" id="GO:0035361">
    <property type="term" value="C:Cul8-RING ubiquitin ligase complex"/>
    <property type="evidence" value="ECO:0007669"/>
    <property type="project" value="TreeGrafter"/>
</dbReference>
<feature type="region of interest" description="Disordered" evidence="1">
    <location>
        <begin position="584"/>
        <end position="670"/>
    </location>
</feature>
<feature type="region of interest" description="Disordered" evidence="1">
    <location>
        <begin position="900"/>
        <end position="920"/>
    </location>
</feature>
<feature type="compositionally biased region" description="Low complexity" evidence="1">
    <location>
        <begin position="180"/>
        <end position="196"/>
    </location>
</feature>
<dbReference type="GO" id="GO:0031297">
    <property type="term" value="P:replication fork processing"/>
    <property type="evidence" value="ECO:0007669"/>
    <property type="project" value="InterPro"/>
</dbReference>
<dbReference type="InterPro" id="IPR019021">
    <property type="entry name" value="Mms22"/>
</dbReference>
<dbReference type="GO" id="GO:0000724">
    <property type="term" value="P:double-strand break repair via homologous recombination"/>
    <property type="evidence" value="ECO:0007669"/>
    <property type="project" value="TreeGrafter"/>
</dbReference>
<dbReference type="Proteomes" id="UP000254866">
    <property type="component" value="Unassembled WGS sequence"/>
</dbReference>
<keyword evidence="3" id="KW-1185">Reference proteome</keyword>
<dbReference type="PANTHER" id="PTHR28122:SF1">
    <property type="entry name" value="E3 UBIQUITIN-PROTEIN LIGASE SUBSTRATE RECEPTOR MMS22"/>
    <property type="match status" value="1"/>
</dbReference>
<feature type="region of interest" description="Disordered" evidence="1">
    <location>
        <begin position="332"/>
        <end position="426"/>
    </location>
</feature>
<feature type="compositionally biased region" description="Low complexity" evidence="1">
    <location>
        <begin position="158"/>
        <end position="170"/>
    </location>
</feature>
<organism evidence="2 3">
    <name type="scientific">Venustampulla echinocandica</name>
    <dbReference type="NCBI Taxonomy" id="2656787"/>
    <lineage>
        <taxon>Eukaryota</taxon>
        <taxon>Fungi</taxon>
        <taxon>Dikarya</taxon>
        <taxon>Ascomycota</taxon>
        <taxon>Pezizomycotina</taxon>
        <taxon>Leotiomycetes</taxon>
        <taxon>Helotiales</taxon>
        <taxon>Pleuroascaceae</taxon>
        <taxon>Venustampulla</taxon>
    </lineage>
</organism>
<comment type="caution">
    <text evidence="2">The sequence shown here is derived from an EMBL/GenBank/DDBJ whole genome shotgun (WGS) entry which is preliminary data.</text>
</comment>
<feature type="region of interest" description="Disordered" evidence="1">
    <location>
        <begin position="247"/>
        <end position="314"/>
    </location>
</feature>
<protein>
    <submittedName>
        <fullName evidence="2">Uncharacterized protein</fullName>
    </submittedName>
</protein>
<proteinExistence type="predicted"/>
<dbReference type="RefSeq" id="XP_031872965.1">
    <property type="nucleotide sequence ID" value="XM_032008911.1"/>
</dbReference>
<dbReference type="EMBL" id="NPIC01000001">
    <property type="protein sequence ID" value="RDL40309.1"/>
    <property type="molecule type" value="Genomic_DNA"/>
</dbReference>
<feature type="compositionally biased region" description="Basic residues" evidence="1">
    <location>
        <begin position="338"/>
        <end position="350"/>
    </location>
</feature>
<feature type="compositionally biased region" description="Basic and acidic residues" evidence="1">
    <location>
        <begin position="27"/>
        <end position="38"/>
    </location>
</feature>
<dbReference type="PANTHER" id="PTHR28122">
    <property type="entry name" value="E3 UBIQUITIN-PROTEIN LIGASE SUBSTRATE RECEPTOR MMS22"/>
    <property type="match status" value="1"/>
</dbReference>
<feature type="compositionally biased region" description="Polar residues" evidence="1">
    <location>
        <begin position="361"/>
        <end position="373"/>
    </location>
</feature>